<dbReference type="Proteomes" id="UP001200313">
    <property type="component" value="Unassembled WGS sequence"/>
</dbReference>
<evidence type="ECO:0000313" key="2">
    <source>
        <dbReference type="EMBL" id="MCG4527558.1"/>
    </source>
</evidence>
<proteinExistence type="predicted"/>
<sequence>MRRNIAERLPLTPREQEAELEAAANARALSRPTKQPASLKDVRCIRVEQLPLTPREREAEAEVEKRELGIALPF</sequence>
<keyword evidence="3" id="KW-1185">Reference proteome</keyword>
<reference evidence="2 3" key="1">
    <citation type="submission" date="2022-01" db="EMBL/GenBank/DDBJ databases">
        <title>Collection of gut derived symbiotic bacterial strains cultured from healthy donors.</title>
        <authorList>
            <person name="Lin H."/>
            <person name="Kohout C."/>
            <person name="Waligurski E."/>
            <person name="Pamer E.G."/>
        </authorList>
    </citation>
    <scope>NUCLEOTIDE SEQUENCE [LARGE SCALE GENOMIC DNA]</scope>
    <source>
        <strain evidence="2 3">DFI.3.7</strain>
    </source>
</reference>
<protein>
    <submittedName>
        <fullName evidence="2">Uncharacterized protein</fullName>
    </submittedName>
</protein>
<name>A0ABS9M9V5_9FIRM</name>
<accession>A0ABS9M9V5</accession>
<dbReference type="EMBL" id="JAKNJB010000017">
    <property type="protein sequence ID" value="MCG4527558.1"/>
    <property type="molecule type" value="Genomic_DNA"/>
</dbReference>
<organism evidence="2 3">
    <name type="scientific">Intestinimonas massiliensis</name>
    <name type="common">ex Afouda et al. 2020</name>
    <dbReference type="NCBI Taxonomy" id="1673721"/>
    <lineage>
        <taxon>Bacteria</taxon>
        <taxon>Bacillati</taxon>
        <taxon>Bacillota</taxon>
        <taxon>Clostridia</taxon>
        <taxon>Eubacteriales</taxon>
        <taxon>Intestinimonas</taxon>
    </lineage>
</organism>
<comment type="caution">
    <text evidence="2">The sequence shown here is derived from an EMBL/GenBank/DDBJ whole genome shotgun (WGS) entry which is preliminary data.</text>
</comment>
<evidence type="ECO:0000313" key="3">
    <source>
        <dbReference type="Proteomes" id="UP001200313"/>
    </source>
</evidence>
<evidence type="ECO:0000256" key="1">
    <source>
        <dbReference type="SAM" id="MobiDB-lite"/>
    </source>
</evidence>
<feature type="region of interest" description="Disordered" evidence="1">
    <location>
        <begin position="1"/>
        <end position="38"/>
    </location>
</feature>
<dbReference type="RefSeq" id="WP_238074199.1">
    <property type="nucleotide sequence ID" value="NZ_JAKNJB010000017.1"/>
</dbReference>
<gene>
    <name evidence="2" type="ORF">L0P79_10765</name>
</gene>